<protein>
    <submittedName>
        <fullName evidence="1">Uncharacterized protein</fullName>
    </submittedName>
</protein>
<gene>
    <name evidence="1" type="ORF">M8C21_018718</name>
</gene>
<name>A0AAD5DDV5_AMBAR</name>
<evidence type="ECO:0000313" key="1">
    <source>
        <dbReference type="EMBL" id="KAI7757997.1"/>
    </source>
</evidence>
<dbReference type="AlphaFoldDB" id="A0AAD5DDV5"/>
<dbReference type="EMBL" id="JAMZMK010000036">
    <property type="protein sequence ID" value="KAI7757997.1"/>
    <property type="molecule type" value="Genomic_DNA"/>
</dbReference>
<dbReference type="Proteomes" id="UP001206925">
    <property type="component" value="Unassembled WGS sequence"/>
</dbReference>
<evidence type="ECO:0000313" key="2">
    <source>
        <dbReference type="Proteomes" id="UP001206925"/>
    </source>
</evidence>
<comment type="caution">
    <text evidence="1">The sequence shown here is derived from an EMBL/GenBank/DDBJ whole genome shotgun (WGS) entry which is preliminary data.</text>
</comment>
<proteinExistence type="predicted"/>
<organism evidence="1 2">
    <name type="scientific">Ambrosia artemisiifolia</name>
    <name type="common">Common ragweed</name>
    <dbReference type="NCBI Taxonomy" id="4212"/>
    <lineage>
        <taxon>Eukaryota</taxon>
        <taxon>Viridiplantae</taxon>
        <taxon>Streptophyta</taxon>
        <taxon>Embryophyta</taxon>
        <taxon>Tracheophyta</taxon>
        <taxon>Spermatophyta</taxon>
        <taxon>Magnoliopsida</taxon>
        <taxon>eudicotyledons</taxon>
        <taxon>Gunneridae</taxon>
        <taxon>Pentapetalae</taxon>
        <taxon>asterids</taxon>
        <taxon>campanulids</taxon>
        <taxon>Asterales</taxon>
        <taxon>Asteraceae</taxon>
        <taxon>Asteroideae</taxon>
        <taxon>Heliantheae alliance</taxon>
        <taxon>Heliantheae</taxon>
        <taxon>Ambrosia</taxon>
    </lineage>
</organism>
<reference evidence="1" key="1">
    <citation type="submission" date="2022-06" db="EMBL/GenBank/DDBJ databases">
        <title>Uncovering the hologenomic basis of an extraordinary plant invasion.</title>
        <authorList>
            <person name="Bieker V.C."/>
            <person name="Martin M.D."/>
            <person name="Gilbert T."/>
            <person name="Hodgins K."/>
            <person name="Battlay P."/>
            <person name="Petersen B."/>
            <person name="Wilson J."/>
        </authorList>
    </citation>
    <scope>NUCLEOTIDE SEQUENCE</scope>
    <source>
        <strain evidence="1">AA19_3_7</strain>
        <tissue evidence="1">Leaf</tissue>
    </source>
</reference>
<keyword evidence="2" id="KW-1185">Reference proteome</keyword>
<accession>A0AAD5DDV5</accession>
<sequence>MQLLLYPHVQGRCLSLSCTITNTRVSFMSCIACVTHPDSRLFWSVRWSSQPKRKGAPYPVLGGASATTALVRVVVGSPLKKHDGSRFCEKLKEIMLGSRPSPWINQMPLDVNAGELSLNDVIKFAPSFGDSCDWTRPEPAVFSVSGSISLDTASLTQRVAKAIPAEGYGSPFLLGCFLLWTDVI</sequence>